<organism evidence="1 2">
    <name type="scientific">Borreliella burgdorferi (strain ZS7)</name>
    <name type="common">Borrelia burgdorferi</name>
    <dbReference type="NCBI Taxonomy" id="445985"/>
    <lineage>
        <taxon>Bacteria</taxon>
        <taxon>Pseudomonadati</taxon>
        <taxon>Spirochaetota</taxon>
        <taxon>Spirochaetia</taxon>
        <taxon>Spirochaetales</taxon>
        <taxon>Borreliaceae</taxon>
        <taxon>Borreliella</taxon>
    </lineage>
</organism>
<evidence type="ECO:0000313" key="2">
    <source>
        <dbReference type="Proteomes" id="UP000006901"/>
    </source>
</evidence>
<dbReference type="InterPro" id="IPR038353">
    <property type="entry name" value="Decorin-db_sf"/>
</dbReference>
<dbReference type="SMR" id="A0A0H3BZP7"/>
<protein>
    <submittedName>
        <fullName evidence="1">Decorin-binding protein B</fullName>
    </submittedName>
</protein>
<sequence>MKIGKLNSIVIALFFKLLVACSIGLVERTNAALESSSKDLKNKILKIKKEATGKGVLFEAFTGLKTGSKVTSGGLALREAKVQAIVETGKFLKIIEEEALKLKETGNSGQFLAMFDLMLEVVESLEDVGIIGLKARVLEESKNNPINTAERLLAAKAQIENQLKVVKEKQNIENGGEKKNNKSKKKK</sequence>
<evidence type="ECO:0000313" key="1">
    <source>
        <dbReference type="EMBL" id="ACK74252.1"/>
    </source>
</evidence>
<accession>A0A0H3BZP7</accession>
<gene>
    <name evidence="1" type="primary">dbpB</name>
    <name evidence="1" type="ordered locus">BbuZS7_A22</name>
</gene>
<keyword evidence="1" id="KW-0614">Plasmid</keyword>
<dbReference type="AlphaFoldDB" id="A0A0H3BZP7"/>
<dbReference type="InterPro" id="IPR003332">
    <property type="entry name" value="Decorin-bd"/>
</dbReference>
<reference evidence="1 2" key="1">
    <citation type="journal article" date="2011" name="J. Bacteriol.">
        <title>Whole-genome sequences of thirteen isolates of Borrelia burgdorferi.</title>
        <authorList>
            <person name="Schutzer S.E."/>
            <person name="Fraser-Liggett C.M."/>
            <person name="Casjens S.R."/>
            <person name="Qiu W.G."/>
            <person name="Dunn J.J."/>
            <person name="Mongodin E.F."/>
            <person name="Luft B.J."/>
        </authorList>
    </citation>
    <scope>NUCLEOTIDE SEQUENCE [LARGE SCALE GENOMIC DNA]</scope>
    <source>
        <strain evidence="1 2">ZS7</strain>
        <plasmid evidence="1 2">ZS7_lp54</plasmid>
    </source>
</reference>
<dbReference type="EMBL" id="CP001199">
    <property type="protein sequence ID" value="ACK74252.1"/>
    <property type="molecule type" value="Genomic_DNA"/>
</dbReference>
<dbReference type="Gene3D" id="1.20.1420.40">
    <property type="entry name" value="Decorin-binding protein"/>
    <property type="match status" value="1"/>
</dbReference>
<dbReference type="HOGENOM" id="CLU_124841_0_0_12"/>
<dbReference type="Proteomes" id="UP000006901">
    <property type="component" value="Plasmid ZS7_lp54"/>
</dbReference>
<dbReference type="Pfam" id="PF02352">
    <property type="entry name" value="Decorin_bind"/>
    <property type="match status" value="1"/>
</dbReference>
<dbReference type="InterPro" id="IPR053514">
    <property type="entry name" value="Decorin-Binding"/>
</dbReference>
<name>A0A0H3BZP7_BORBZ</name>
<dbReference type="RefSeq" id="WP_010890381.1">
    <property type="nucleotide sequence ID" value="NC_011784.1"/>
</dbReference>
<dbReference type="KEGG" id="bbz:BbuZS7_A22"/>
<dbReference type="NCBIfam" id="NF033720">
    <property type="entry name" value="DbpB"/>
    <property type="match status" value="1"/>
</dbReference>
<geneLocation type="plasmid" evidence="1 2">
    <name>ZS7_lp54</name>
</geneLocation>
<proteinExistence type="predicted"/>